<dbReference type="InterPro" id="IPR008929">
    <property type="entry name" value="Chondroitin_lyas"/>
</dbReference>
<comment type="caution">
    <text evidence="3">The sequence shown here is derived from an EMBL/GenBank/DDBJ whole genome shotgun (WGS) entry which is preliminary data.</text>
</comment>
<dbReference type="AlphaFoldDB" id="A0AAD7GVB7"/>
<gene>
    <name evidence="3" type="ORF">B0H17DRAFT_1325859</name>
</gene>
<keyword evidence="4" id="KW-1185">Reference proteome</keyword>
<organism evidence="3 4">
    <name type="scientific">Mycena rosella</name>
    <name type="common">Pink bonnet</name>
    <name type="synonym">Agaricus rosellus</name>
    <dbReference type="NCBI Taxonomy" id="1033263"/>
    <lineage>
        <taxon>Eukaryota</taxon>
        <taxon>Fungi</taxon>
        <taxon>Dikarya</taxon>
        <taxon>Basidiomycota</taxon>
        <taxon>Agaricomycotina</taxon>
        <taxon>Agaricomycetes</taxon>
        <taxon>Agaricomycetidae</taxon>
        <taxon>Agaricales</taxon>
        <taxon>Marasmiineae</taxon>
        <taxon>Mycenaceae</taxon>
        <taxon>Mycena</taxon>
    </lineage>
</organism>
<feature type="signal peptide" evidence="2">
    <location>
        <begin position="1"/>
        <end position="25"/>
    </location>
</feature>
<dbReference type="GO" id="GO:0016829">
    <property type="term" value="F:lyase activity"/>
    <property type="evidence" value="ECO:0007669"/>
    <property type="project" value="UniProtKB-KW"/>
</dbReference>
<dbReference type="Gene3D" id="1.50.10.100">
    <property type="entry name" value="Chondroitin AC/alginate lyase"/>
    <property type="match status" value="1"/>
</dbReference>
<feature type="chain" id="PRO_5042154524" evidence="2">
    <location>
        <begin position="26"/>
        <end position="411"/>
    </location>
</feature>
<feature type="compositionally biased region" description="Low complexity" evidence="1">
    <location>
        <begin position="38"/>
        <end position="63"/>
    </location>
</feature>
<keyword evidence="3" id="KW-0456">Lyase</keyword>
<dbReference type="EMBL" id="JARKIE010000007">
    <property type="protein sequence ID" value="KAJ7706138.1"/>
    <property type="molecule type" value="Genomic_DNA"/>
</dbReference>
<protein>
    <submittedName>
        <fullName evidence="3">Chondroitin AC/alginate lyase</fullName>
    </submittedName>
</protein>
<dbReference type="SUPFAM" id="SSF48230">
    <property type="entry name" value="Chondroitin AC/alginate lyase"/>
    <property type="match status" value="1"/>
</dbReference>
<reference evidence="3" key="1">
    <citation type="submission" date="2023-03" db="EMBL/GenBank/DDBJ databases">
        <title>Massive genome expansion in bonnet fungi (Mycena s.s.) driven by repeated elements and novel gene families across ecological guilds.</title>
        <authorList>
            <consortium name="Lawrence Berkeley National Laboratory"/>
            <person name="Harder C.B."/>
            <person name="Miyauchi S."/>
            <person name="Viragh M."/>
            <person name="Kuo A."/>
            <person name="Thoen E."/>
            <person name="Andreopoulos B."/>
            <person name="Lu D."/>
            <person name="Skrede I."/>
            <person name="Drula E."/>
            <person name="Henrissat B."/>
            <person name="Morin E."/>
            <person name="Kohler A."/>
            <person name="Barry K."/>
            <person name="LaButti K."/>
            <person name="Morin E."/>
            <person name="Salamov A."/>
            <person name="Lipzen A."/>
            <person name="Mereny Z."/>
            <person name="Hegedus B."/>
            <person name="Baldrian P."/>
            <person name="Stursova M."/>
            <person name="Weitz H."/>
            <person name="Taylor A."/>
            <person name="Grigoriev I.V."/>
            <person name="Nagy L.G."/>
            <person name="Martin F."/>
            <person name="Kauserud H."/>
        </authorList>
    </citation>
    <scope>NUCLEOTIDE SEQUENCE</scope>
    <source>
        <strain evidence="3">CBHHK067</strain>
    </source>
</reference>
<evidence type="ECO:0000313" key="3">
    <source>
        <dbReference type="EMBL" id="KAJ7706138.1"/>
    </source>
</evidence>
<accession>A0AAD7GVB7</accession>
<dbReference type="Proteomes" id="UP001221757">
    <property type="component" value="Unassembled WGS sequence"/>
</dbReference>
<evidence type="ECO:0000256" key="2">
    <source>
        <dbReference type="SAM" id="SignalP"/>
    </source>
</evidence>
<sequence length="411" mass="43506">MRASSLFSCILYIYRFYALSAIATAARIPRSFASNISSTPTPTQANLTTSTTATTGPVSTNTTSSAKFAASSSVSAQPQPTSTPIDPATAQDIATFHERRLSNIVGSLTAASSISSWLSTLQANGQWPDVDYTAGCDGQRANWPAEVHWKRISTMAGAWNGGLAGADQHVKDSALRNSLSIAMGYWFSNDFTNGACLASGGGADCPCDTLGLWNTNWFPNVIGTPELVSMTCLLLNDSLVQTELDHCTFMTSRAYGTDVFLDGTNLPASSFAQQSARSILVARLRGLHLLGSYQYLFAPHTTVDIFSAGIVHESPNASFAYTIYPGTNLNTFIAKSSQSQVHVIQNDAVVSAALEESGSTSGDLYSLTNGTAAFMFDWESGIVTVSDPTQTLSAVSVTLRAESGTLSGLEV</sequence>
<evidence type="ECO:0000256" key="1">
    <source>
        <dbReference type="SAM" id="MobiDB-lite"/>
    </source>
</evidence>
<feature type="region of interest" description="Disordered" evidence="1">
    <location>
        <begin position="34"/>
        <end position="63"/>
    </location>
</feature>
<proteinExistence type="predicted"/>
<evidence type="ECO:0000313" key="4">
    <source>
        <dbReference type="Proteomes" id="UP001221757"/>
    </source>
</evidence>
<name>A0AAD7GVB7_MYCRO</name>
<keyword evidence="2" id="KW-0732">Signal</keyword>